<evidence type="ECO:0000313" key="2">
    <source>
        <dbReference type="EMBL" id="TXK15659.1"/>
    </source>
</evidence>
<organism evidence="2 3">
    <name type="scientific">Microbacterium saccharophilum</name>
    <dbReference type="NCBI Taxonomy" id="1213358"/>
    <lineage>
        <taxon>Bacteria</taxon>
        <taxon>Bacillati</taxon>
        <taxon>Actinomycetota</taxon>
        <taxon>Actinomycetes</taxon>
        <taxon>Micrococcales</taxon>
        <taxon>Microbacteriaceae</taxon>
        <taxon>Microbacterium</taxon>
    </lineage>
</organism>
<dbReference type="RefSeq" id="WP_147050219.1">
    <property type="nucleotide sequence ID" value="NZ_BKAH01000005.1"/>
</dbReference>
<accession>A0A5C8IAH8</accession>
<sequence>MSISRVQRGARTAVGIAVTVVFVLGATAAALFPWPEVAREPVAVTAIPEPEASVLACAGPVLALGRDAGDAGALTLAAGQSVVAATGAGSAPAEAATLLVPDVVDGRGPDAFTAAPKDRTRTDVAAAGSASVADPDLAGFAASACTPPLMESWLVGGSAITGAADLVLLTNPGTVAARVDLTVYGAAGPAQPASGTGIVVPAGTQRILPLAGLARGEQSPVIRVTSSEAPVHAALQASITRTLVPGGVDQVGATAAPAGTQVIPAFSVTTDPGDEGASDTTTLLRLLAPSAGAEASVTVSRVGARGVVDEPRTVTLDAGIPLELELDGLGVGAYSVRVEASGPVVAAVWETTGFGQGADFAWYTAADALEVPSLFAVADGSAPVLTLTNDGDPDVVAEVAAEAGAGEATDVTVPAGGGARLALRSGTVYRLVSGGPEVRANVTYSGAGALAGYAVLPADAAAAAIVVYTQ</sequence>
<name>A0A5C8IAH8_9MICO</name>
<dbReference type="AlphaFoldDB" id="A0A5C8IAH8"/>
<dbReference type="Proteomes" id="UP000321949">
    <property type="component" value="Unassembled WGS sequence"/>
</dbReference>
<feature type="transmembrane region" description="Helical" evidence="1">
    <location>
        <begin position="12"/>
        <end position="34"/>
    </location>
</feature>
<comment type="caution">
    <text evidence="2">The sequence shown here is derived from an EMBL/GenBank/DDBJ whole genome shotgun (WGS) entry which is preliminary data.</text>
</comment>
<evidence type="ECO:0000313" key="3">
    <source>
        <dbReference type="Proteomes" id="UP000321949"/>
    </source>
</evidence>
<evidence type="ECO:0008006" key="4">
    <source>
        <dbReference type="Google" id="ProtNLM"/>
    </source>
</evidence>
<dbReference type="EMBL" id="VRSX01000001">
    <property type="protein sequence ID" value="TXK15659.1"/>
    <property type="molecule type" value="Genomic_DNA"/>
</dbReference>
<keyword evidence="3" id="KW-1185">Reference proteome</keyword>
<keyword evidence="1" id="KW-0812">Transmembrane</keyword>
<reference evidence="2 3" key="1">
    <citation type="submission" date="2019-08" db="EMBL/GenBank/DDBJ databases">
        <authorList>
            <person name="Dong K."/>
        </authorList>
    </citation>
    <scope>NUCLEOTIDE SEQUENCE [LARGE SCALE GENOMIC DNA]</scope>
    <source>
        <strain evidence="2 3">K-1</strain>
    </source>
</reference>
<evidence type="ECO:0000256" key="1">
    <source>
        <dbReference type="SAM" id="Phobius"/>
    </source>
</evidence>
<dbReference type="OrthoDB" id="3264966at2"/>
<dbReference type="InterPro" id="IPR043777">
    <property type="entry name" value="DUF5719"/>
</dbReference>
<keyword evidence="1" id="KW-1133">Transmembrane helix</keyword>
<keyword evidence="1" id="KW-0472">Membrane</keyword>
<proteinExistence type="predicted"/>
<gene>
    <name evidence="2" type="ORF">FVP74_04550</name>
</gene>
<dbReference type="Pfam" id="PF18986">
    <property type="entry name" value="DUF5719"/>
    <property type="match status" value="1"/>
</dbReference>
<protein>
    <recommendedName>
        <fullName evidence="4">Large extracellular alpha-helical protein</fullName>
    </recommendedName>
</protein>